<proteinExistence type="predicted"/>
<feature type="domain" description="Bro-N" evidence="1">
    <location>
        <begin position="36"/>
        <end position="141"/>
    </location>
</feature>
<protein>
    <submittedName>
        <fullName evidence="2">Repressor domain protein</fullName>
    </submittedName>
</protein>
<reference evidence="2" key="1">
    <citation type="journal article" date="2021" name="Proc. Natl. Acad. Sci. U.S.A.">
        <title>A Catalog of Tens of Thousands of Viruses from Human Metagenomes Reveals Hidden Associations with Chronic Diseases.</title>
        <authorList>
            <person name="Tisza M.J."/>
            <person name="Buck C.B."/>
        </authorList>
    </citation>
    <scope>NUCLEOTIDE SEQUENCE</scope>
    <source>
        <strain evidence="2">CtTC45</strain>
    </source>
</reference>
<sequence length="282" mass="32155">MVYLSIWALLILFCTVLVNNLKLMNLQPRKVVFIVNNQMQIFSNDIFGNIRTTIINNEPWFVGKDITNILGYQNGSRDINRHVDDEDKLTERIVMSGQNREVTFINESGLYSLILSSKMPNAKKFKRWVTSEVLPTIRRTGGYIPISSNEDELTIMAKAHKILERTLEEKNQLLETKSKALAIAQPKADKYDKLMSAKGYISFNVAAKQLGWGRNKLMAFLRDKDVLFRDGLSNIAYQKYCKLGYFVVKFSIGKNGYACGVTKVTPKGLDFIYKLLSTEQVA</sequence>
<accession>A0A8S5LQK6</accession>
<evidence type="ECO:0000313" key="2">
    <source>
        <dbReference type="EMBL" id="DAD72160.1"/>
    </source>
</evidence>
<dbReference type="InterPro" id="IPR005039">
    <property type="entry name" value="Ant_C"/>
</dbReference>
<dbReference type="GO" id="GO:0003677">
    <property type="term" value="F:DNA binding"/>
    <property type="evidence" value="ECO:0007669"/>
    <property type="project" value="InterPro"/>
</dbReference>
<dbReference type="PANTHER" id="PTHR36180:SF2">
    <property type="entry name" value="BRO FAMILY PROTEIN"/>
    <property type="match status" value="1"/>
</dbReference>
<dbReference type="PANTHER" id="PTHR36180">
    <property type="entry name" value="DNA-BINDING PROTEIN-RELATED-RELATED"/>
    <property type="match status" value="1"/>
</dbReference>
<evidence type="ECO:0000259" key="1">
    <source>
        <dbReference type="PROSITE" id="PS51750"/>
    </source>
</evidence>
<dbReference type="Pfam" id="PF03374">
    <property type="entry name" value="ANT"/>
    <property type="match status" value="1"/>
</dbReference>
<dbReference type="Pfam" id="PF02498">
    <property type="entry name" value="Bro-N"/>
    <property type="match status" value="1"/>
</dbReference>
<dbReference type="SMART" id="SM01040">
    <property type="entry name" value="Bro-N"/>
    <property type="match status" value="1"/>
</dbReference>
<organism evidence="2">
    <name type="scientific">Siphoviridae sp. ctTC45</name>
    <dbReference type="NCBI Taxonomy" id="2827573"/>
    <lineage>
        <taxon>Viruses</taxon>
        <taxon>Duplodnaviria</taxon>
        <taxon>Heunggongvirae</taxon>
        <taxon>Uroviricota</taxon>
        <taxon>Caudoviricetes</taxon>
    </lineage>
</organism>
<dbReference type="EMBL" id="BK015895">
    <property type="protein sequence ID" value="DAD72160.1"/>
    <property type="molecule type" value="Genomic_DNA"/>
</dbReference>
<dbReference type="PROSITE" id="PS51750">
    <property type="entry name" value="BRO_N"/>
    <property type="match status" value="1"/>
</dbReference>
<dbReference type="InterPro" id="IPR003497">
    <property type="entry name" value="BRO_N_domain"/>
</dbReference>
<name>A0A8S5LQK6_9CAUD</name>